<feature type="domain" description="DUF6538" evidence="1">
    <location>
        <begin position="7"/>
        <end position="43"/>
    </location>
</feature>
<dbReference type="OrthoDB" id="7222937at2"/>
<dbReference type="AlphaFoldDB" id="A0A1X7ACN6"/>
<dbReference type="RefSeq" id="WP_159454126.1">
    <property type="nucleotide sequence ID" value="NZ_FWFX01000030.1"/>
</dbReference>
<evidence type="ECO:0000259" key="1">
    <source>
        <dbReference type="Pfam" id="PF20172"/>
    </source>
</evidence>
<reference evidence="2 3" key="1">
    <citation type="submission" date="2017-03" db="EMBL/GenBank/DDBJ databases">
        <authorList>
            <person name="Afonso C.L."/>
            <person name="Miller P.J."/>
            <person name="Scott M.A."/>
            <person name="Spackman E."/>
            <person name="Goraichik I."/>
            <person name="Dimitrov K.M."/>
            <person name="Suarez D.L."/>
            <person name="Swayne D.E."/>
        </authorList>
    </citation>
    <scope>NUCLEOTIDE SEQUENCE [LARGE SCALE GENOMIC DNA]</scope>
    <source>
        <strain evidence="2 3">CECT 7450</strain>
    </source>
</reference>
<dbReference type="Proteomes" id="UP000193061">
    <property type="component" value="Unassembled WGS sequence"/>
</dbReference>
<proteinExistence type="predicted"/>
<evidence type="ECO:0000313" key="3">
    <source>
        <dbReference type="Proteomes" id="UP000193061"/>
    </source>
</evidence>
<sequence length="51" mass="5971">MPGHTRLYRRGATYYHRAAVPVDIIATYPKSEETFSLRTKSYKVPWEEAIL</sequence>
<evidence type="ECO:0000313" key="2">
    <source>
        <dbReference type="EMBL" id="SLN74311.1"/>
    </source>
</evidence>
<dbReference type="Pfam" id="PF20172">
    <property type="entry name" value="DUF6538"/>
    <property type="match status" value="1"/>
</dbReference>
<name>A0A1X7ACN6_9RHOB</name>
<accession>A0A1X7ACN6</accession>
<gene>
    <name evidence="2" type="ORF">ROA7450_04213</name>
</gene>
<organism evidence="2 3">
    <name type="scientific">Roseovarius albus</name>
    <dbReference type="NCBI Taxonomy" id="1247867"/>
    <lineage>
        <taxon>Bacteria</taxon>
        <taxon>Pseudomonadati</taxon>
        <taxon>Pseudomonadota</taxon>
        <taxon>Alphaproteobacteria</taxon>
        <taxon>Rhodobacterales</taxon>
        <taxon>Roseobacteraceae</taxon>
        <taxon>Roseovarius</taxon>
    </lineage>
</organism>
<dbReference type="EMBL" id="FWFX01000030">
    <property type="protein sequence ID" value="SLN74311.1"/>
    <property type="molecule type" value="Genomic_DNA"/>
</dbReference>
<protein>
    <recommendedName>
        <fullName evidence="1">DUF6538 domain-containing protein</fullName>
    </recommendedName>
</protein>
<dbReference type="InterPro" id="IPR046668">
    <property type="entry name" value="DUF6538"/>
</dbReference>
<keyword evidence="3" id="KW-1185">Reference proteome</keyword>